<feature type="domain" description="Big-1" evidence="2">
    <location>
        <begin position="45"/>
        <end position="131"/>
    </location>
</feature>
<dbReference type="SUPFAM" id="SSF49373">
    <property type="entry name" value="Invasin/intimin cell-adhesion fragments"/>
    <property type="match status" value="1"/>
</dbReference>
<dbReference type="InterPro" id="IPR008964">
    <property type="entry name" value="Invasin/intimin_cell_adhesion"/>
</dbReference>
<accession>A0A2M7SE74</accession>
<dbReference type="Pfam" id="PF02369">
    <property type="entry name" value="Big_1"/>
    <property type="match status" value="1"/>
</dbReference>
<feature type="non-terminal residue" evidence="3">
    <location>
        <position position="553"/>
    </location>
</feature>
<comment type="caution">
    <text evidence="3">The sequence shown here is derived from an EMBL/GenBank/DDBJ whole genome shotgun (WGS) entry which is preliminary data.</text>
</comment>
<evidence type="ECO:0000313" key="4">
    <source>
        <dbReference type="Proteomes" id="UP000229307"/>
    </source>
</evidence>
<dbReference type="Proteomes" id="UP000229307">
    <property type="component" value="Unassembled WGS sequence"/>
</dbReference>
<organism evidence="3 4">
    <name type="scientific">Candidatus Desantisbacteria bacterium CG_4_10_14_0_8_um_filter_48_22</name>
    <dbReference type="NCBI Taxonomy" id="1974543"/>
    <lineage>
        <taxon>Bacteria</taxon>
        <taxon>Candidatus Desantisiibacteriota</taxon>
    </lineage>
</organism>
<comment type="similarity">
    <text evidence="1">Belongs to the intimin/invasin family.</text>
</comment>
<gene>
    <name evidence="3" type="ORF">COY52_02645</name>
</gene>
<feature type="non-terminal residue" evidence="3">
    <location>
        <position position="1"/>
    </location>
</feature>
<dbReference type="AlphaFoldDB" id="A0A2M7SE74"/>
<reference evidence="4" key="1">
    <citation type="submission" date="2017-09" db="EMBL/GenBank/DDBJ databases">
        <title>Depth-based differentiation of microbial function through sediment-hosted aquifers and enrichment of novel symbionts in the deep terrestrial subsurface.</title>
        <authorList>
            <person name="Probst A.J."/>
            <person name="Ladd B."/>
            <person name="Jarett J.K."/>
            <person name="Geller-Mcgrath D.E."/>
            <person name="Sieber C.M.K."/>
            <person name="Emerson J.B."/>
            <person name="Anantharaman K."/>
            <person name="Thomas B.C."/>
            <person name="Malmstrom R."/>
            <person name="Stieglmeier M."/>
            <person name="Klingl A."/>
            <person name="Woyke T."/>
            <person name="Ryan C.M."/>
            <person name="Banfield J.F."/>
        </authorList>
    </citation>
    <scope>NUCLEOTIDE SEQUENCE [LARGE SCALE GENOMIC DNA]</scope>
</reference>
<evidence type="ECO:0000313" key="3">
    <source>
        <dbReference type="EMBL" id="PIZ17818.1"/>
    </source>
</evidence>
<evidence type="ECO:0000256" key="1">
    <source>
        <dbReference type="ARBA" id="ARBA00010116"/>
    </source>
</evidence>
<dbReference type="EMBL" id="PFMR01000082">
    <property type="protein sequence ID" value="PIZ17818.1"/>
    <property type="molecule type" value="Genomic_DNA"/>
</dbReference>
<dbReference type="Gene3D" id="2.60.40.10">
    <property type="entry name" value="Immunoglobulins"/>
    <property type="match status" value="1"/>
</dbReference>
<dbReference type="Gene3D" id="2.60.120.260">
    <property type="entry name" value="Galactose-binding domain-like"/>
    <property type="match status" value="2"/>
</dbReference>
<dbReference type="InterPro" id="IPR003344">
    <property type="entry name" value="Big_1_dom"/>
</dbReference>
<name>A0A2M7SE74_9BACT</name>
<dbReference type="InterPro" id="IPR013783">
    <property type="entry name" value="Ig-like_fold"/>
</dbReference>
<protein>
    <recommendedName>
        <fullName evidence="2">Big-1 domain-containing protein</fullName>
    </recommendedName>
</protein>
<proteinExistence type="inferred from homology"/>
<evidence type="ECO:0000259" key="2">
    <source>
        <dbReference type="Pfam" id="PF02369"/>
    </source>
</evidence>
<sequence length="553" mass="60132">AAAEGWKYDRDKGFLYVKLNYDTPSITVYVTGAKEWTQEISPYNSRLVINKREVLAGVQDCTVTVYVKDNAGNPMPGKKITVYTGRGPAYDAVSYPGGNATDTDGVCVAHIFSDSPGYDSVTAMLEEKQENCQNVILNPSFENGTTLPENWYLIPAQSCSWSWDTTPFSGSRSIMNTTAGSGDNYAIAAWGSKLWHYAEPGMKIWFSGYIKTQLVLDPPGAASAHIGWVVNGTPVSDIEIISLTGLNAWTRWETVSVVPAGMNGFGVACYNNAIGFAWFDDVYAYVLPVITYNLVSNGSFEAGSTEWGFSANTGSWTRDLRDSRSGIASIKHTCTSSADNYAEQTFRQGMSYPYNVTYPVSPYETLLASMYMKTQLSSGNACIRIIWFNGSSVVSDVQYAGISGTNDWTYRSANITVPWNANGLMFRCQNAGAGTAWFDDCSLQYIPNLSFEEVSASSIVFTSSPFSISTVQASNTITAEVRDKLGSVVQEWGKPVRISSTSLQGKFSVSRSAWADTTVISPSLGKASFFYKDLRGGNPSIAVTTQAISGTQT</sequence>